<keyword evidence="2" id="KW-0808">Transferase</keyword>
<keyword evidence="3" id="KW-1185">Reference proteome</keyword>
<name>A0A542DS78_AMYCI</name>
<dbReference type="GO" id="GO:0000287">
    <property type="term" value="F:magnesium ion binding"/>
    <property type="evidence" value="ECO:0007669"/>
    <property type="project" value="TreeGrafter"/>
</dbReference>
<dbReference type="OrthoDB" id="9758578at2"/>
<dbReference type="GO" id="GO:0016740">
    <property type="term" value="F:transferase activity"/>
    <property type="evidence" value="ECO:0007669"/>
    <property type="project" value="UniProtKB-KW"/>
</dbReference>
<evidence type="ECO:0000313" key="3">
    <source>
        <dbReference type="Proteomes" id="UP000320876"/>
    </source>
</evidence>
<organism evidence="2 3">
    <name type="scientific">Amycolatopsis cihanbeyliensis</name>
    <dbReference type="NCBI Taxonomy" id="1128664"/>
    <lineage>
        <taxon>Bacteria</taxon>
        <taxon>Bacillati</taxon>
        <taxon>Actinomycetota</taxon>
        <taxon>Actinomycetes</taxon>
        <taxon>Pseudonocardiales</taxon>
        <taxon>Pseudonocardiaceae</taxon>
        <taxon>Amycolatopsis</taxon>
    </lineage>
</organism>
<dbReference type="InterPro" id="IPR032696">
    <property type="entry name" value="SQ_cyclase_C"/>
</dbReference>
<accession>A0A542DS78</accession>
<dbReference type="GO" id="GO:0010333">
    <property type="term" value="F:terpene synthase activity"/>
    <property type="evidence" value="ECO:0007669"/>
    <property type="project" value="InterPro"/>
</dbReference>
<dbReference type="GO" id="GO:0016102">
    <property type="term" value="P:diterpenoid biosynthetic process"/>
    <property type="evidence" value="ECO:0007669"/>
    <property type="project" value="TreeGrafter"/>
</dbReference>
<protein>
    <submittedName>
        <fullName evidence="2">Prenyltransferase/squalene oxidase-like repeat protein</fullName>
    </submittedName>
</protein>
<dbReference type="Pfam" id="PF13243">
    <property type="entry name" value="SQHop_cyclase_C"/>
    <property type="match status" value="1"/>
</dbReference>
<gene>
    <name evidence="2" type="ORF">FB471_5688</name>
</gene>
<dbReference type="Proteomes" id="UP000320876">
    <property type="component" value="Unassembled WGS sequence"/>
</dbReference>
<evidence type="ECO:0000259" key="1">
    <source>
        <dbReference type="Pfam" id="PF13243"/>
    </source>
</evidence>
<dbReference type="InterPro" id="IPR008930">
    <property type="entry name" value="Terpenoid_cyclase/PrenylTrfase"/>
</dbReference>
<dbReference type="SUPFAM" id="SSF48239">
    <property type="entry name" value="Terpenoid cyclases/Protein prenyltransferases"/>
    <property type="match status" value="1"/>
</dbReference>
<reference evidence="2 3" key="1">
    <citation type="submission" date="2019-06" db="EMBL/GenBank/DDBJ databases">
        <title>Sequencing the genomes of 1000 actinobacteria strains.</title>
        <authorList>
            <person name="Klenk H.-P."/>
        </authorList>
    </citation>
    <scope>NUCLEOTIDE SEQUENCE [LARGE SCALE GENOMIC DNA]</scope>
    <source>
        <strain evidence="2 3">DSM 45679</strain>
    </source>
</reference>
<dbReference type="Gene3D" id="1.50.10.20">
    <property type="match status" value="1"/>
</dbReference>
<dbReference type="RefSeq" id="WP_142001319.1">
    <property type="nucleotide sequence ID" value="NZ_VFML01000001.1"/>
</dbReference>
<dbReference type="PANTHER" id="PTHR31739">
    <property type="entry name" value="ENT-COPALYL DIPHOSPHATE SYNTHASE, CHLOROPLASTIC"/>
    <property type="match status" value="1"/>
</dbReference>
<sequence length="537" mass="57345">MDLHESWTVNAHRVVTELLAELASDPYGLFSPSVYETARLLALAPSLPGHAGRIEFVLAEQRPDGTWGGPDGYRLVPTLSAIEALLRTLHRAETPPRRDRVASATARGLVAIARTVNGGRAMSLPDTVAVEVIVPGLIADINRQLGPEPPAGLEEWRGHRFPMPGGAKPDLLHALRETVRQGSGLPAKLLHSLEIIGAPARGVPFAGPTEHGVGCSPAATATWLGAEVIRQGRHPCLRYLEAVQGPEGAVPVASPLDLFERSWILSTLASVGLDLPTHGELADSVHAALDESGAAGGVGLPPDADDTATALYALALLGRPREPYGLWDYRAGRHFHCFPAERTPSTTANAHVLQAFGAWLATRPANHARYAAALPGLIAWLCEQQRSDGSWQDKWHASPYYATACCATALAGYGGSAGRPAVRDAVDWVLLNQHGDGSWGRWGGSYEETAYAVRILLSTKVPRTGDAIARAAARGARLLLRWNPDTAHPPLWHDKDLYAPIRIVRAEGLAALQLAHADPAVAGLLAEPARDYEFEAS</sequence>
<dbReference type="AlphaFoldDB" id="A0A542DS78"/>
<proteinExistence type="predicted"/>
<dbReference type="PANTHER" id="PTHR31739:SF25">
    <property type="entry name" value="(E,E)-GERANYLLINALOOL SYNTHASE"/>
    <property type="match status" value="1"/>
</dbReference>
<dbReference type="Gene3D" id="1.50.10.160">
    <property type="match status" value="1"/>
</dbReference>
<feature type="domain" description="Squalene cyclase C-terminal" evidence="1">
    <location>
        <begin position="347"/>
        <end position="453"/>
    </location>
</feature>
<dbReference type="EMBL" id="VFML01000001">
    <property type="protein sequence ID" value="TQJ05845.1"/>
    <property type="molecule type" value="Genomic_DNA"/>
</dbReference>
<evidence type="ECO:0000313" key="2">
    <source>
        <dbReference type="EMBL" id="TQJ05845.1"/>
    </source>
</evidence>
<comment type="caution">
    <text evidence="2">The sequence shown here is derived from an EMBL/GenBank/DDBJ whole genome shotgun (WGS) entry which is preliminary data.</text>
</comment>
<dbReference type="InterPro" id="IPR050148">
    <property type="entry name" value="Terpene_synthase-like"/>
</dbReference>